<name>A0A0C2BT41_9BURK</name>
<sequence>MKVDVYKRPEQAGMYSYLAVPEGRPIPQEATNIDWETAEHNVDLDQDNEPLLGLTADDALQQISDKGYAISSVHNKIRIGPSV</sequence>
<accession>A0A0C2BT41</accession>
<dbReference type="AlphaFoldDB" id="A0A0C2BT41"/>
<protein>
    <recommendedName>
        <fullName evidence="3">YcgL domain-containing protein</fullName>
    </recommendedName>
</protein>
<dbReference type="EMBL" id="JWJG01000028">
    <property type="protein sequence ID" value="KIF83214.1"/>
    <property type="molecule type" value="Genomic_DNA"/>
</dbReference>
<dbReference type="InterPro" id="IPR046137">
    <property type="entry name" value="DUF6139"/>
</dbReference>
<evidence type="ECO:0008006" key="3">
    <source>
        <dbReference type="Google" id="ProtNLM"/>
    </source>
</evidence>
<dbReference type="Proteomes" id="UP000031572">
    <property type="component" value="Unassembled WGS sequence"/>
</dbReference>
<keyword evidence="2" id="KW-1185">Reference proteome</keyword>
<evidence type="ECO:0000313" key="1">
    <source>
        <dbReference type="EMBL" id="KIF83214.1"/>
    </source>
</evidence>
<dbReference type="OrthoDB" id="8812178at2"/>
<dbReference type="Pfam" id="PF19636">
    <property type="entry name" value="DUF6139"/>
    <property type="match status" value="1"/>
</dbReference>
<gene>
    <name evidence="1" type="ORF">TSA66_24075</name>
</gene>
<comment type="caution">
    <text evidence="1">The sequence shown here is derived from an EMBL/GenBank/DDBJ whole genome shotgun (WGS) entry which is preliminary data.</text>
</comment>
<reference evidence="1 2" key="1">
    <citation type="submission" date="2014-12" db="EMBL/GenBank/DDBJ databases">
        <title>Denitrispirillum autotrophicum gen. nov., sp. nov., Denitrifying, Facultatively Autotrophic Bacteria Isolated from Rice Paddy Soil.</title>
        <authorList>
            <person name="Ishii S."/>
            <person name="Ashida N."/>
            <person name="Ohno H."/>
            <person name="Otsuka S."/>
            <person name="Yokota A."/>
            <person name="Senoo K."/>
        </authorList>
    </citation>
    <scope>NUCLEOTIDE SEQUENCE [LARGE SCALE GENOMIC DNA]</scope>
    <source>
        <strain evidence="1 2">TSA66</strain>
    </source>
</reference>
<dbReference type="RefSeq" id="WP_040041841.1">
    <property type="nucleotide sequence ID" value="NZ_JWJG01000028.1"/>
</dbReference>
<organism evidence="1 2">
    <name type="scientific">Noviherbaspirillum autotrophicum</name>
    <dbReference type="NCBI Taxonomy" id="709839"/>
    <lineage>
        <taxon>Bacteria</taxon>
        <taxon>Pseudomonadati</taxon>
        <taxon>Pseudomonadota</taxon>
        <taxon>Betaproteobacteria</taxon>
        <taxon>Burkholderiales</taxon>
        <taxon>Oxalobacteraceae</taxon>
        <taxon>Noviherbaspirillum</taxon>
    </lineage>
</organism>
<evidence type="ECO:0000313" key="2">
    <source>
        <dbReference type="Proteomes" id="UP000031572"/>
    </source>
</evidence>
<proteinExistence type="predicted"/>